<evidence type="ECO:0000313" key="2">
    <source>
        <dbReference type="EMBL" id="PVD36633.1"/>
    </source>
</evidence>
<protein>
    <submittedName>
        <fullName evidence="2">Uncharacterized protein</fullName>
    </submittedName>
</protein>
<keyword evidence="1" id="KW-0732">Signal</keyword>
<organism evidence="2 3">
    <name type="scientific">Pomacea canaliculata</name>
    <name type="common">Golden apple snail</name>
    <dbReference type="NCBI Taxonomy" id="400727"/>
    <lineage>
        <taxon>Eukaryota</taxon>
        <taxon>Metazoa</taxon>
        <taxon>Spiralia</taxon>
        <taxon>Lophotrochozoa</taxon>
        <taxon>Mollusca</taxon>
        <taxon>Gastropoda</taxon>
        <taxon>Caenogastropoda</taxon>
        <taxon>Architaenioglossa</taxon>
        <taxon>Ampullarioidea</taxon>
        <taxon>Ampullariidae</taxon>
        <taxon>Pomacea</taxon>
    </lineage>
</organism>
<evidence type="ECO:0000313" key="3">
    <source>
        <dbReference type="Proteomes" id="UP000245119"/>
    </source>
</evidence>
<proteinExistence type="predicted"/>
<evidence type="ECO:0000256" key="1">
    <source>
        <dbReference type="SAM" id="SignalP"/>
    </source>
</evidence>
<keyword evidence="3" id="KW-1185">Reference proteome</keyword>
<dbReference type="AlphaFoldDB" id="A0A2T7PT77"/>
<name>A0A2T7PT77_POMCA</name>
<feature type="chain" id="PRO_5015614168" evidence="1">
    <location>
        <begin position="17"/>
        <end position="108"/>
    </location>
</feature>
<gene>
    <name evidence="2" type="ORF">C0Q70_03619</name>
</gene>
<reference evidence="2 3" key="1">
    <citation type="submission" date="2018-04" db="EMBL/GenBank/DDBJ databases">
        <title>The genome of golden apple snail Pomacea canaliculata provides insight into stress tolerance and invasive adaptation.</title>
        <authorList>
            <person name="Liu C."/>
            <person name="Liu B."/>
            <person name="Ren Y."/>
            <person name="Zhang Y."/>
            <person name="Wang H."/>
            <person name="Li S."/>
            <person name="Jiang F."/>
            <person name="Yin L."/>
            <person name="Zhang G."/>
            <person name="Qian W."/>
            <person name="Fan W."/>
        </authorList>
    </citation>
    <scope>NUCLEOTIDE SEQUENCE [LARGE SCALE GENOMIC DNA]</scope>
    <source>
        <strain evidence="2">SZHN2017</strain>
        <tissue evidence="2">Muscle</tissue>
    </source>
</reference>
<sequence length="108" mass="11211">MKCLLVLALLCAAAYGQMCNGGMRGIHGMRGNHGIGGMRGSGGMSLMSMVGCMCIERLARDQVGAMLAEHPTLTVAECEARCDALFVLDSVPSDEALTDAACANQCQA</sequence>
<feature type="signal peptide" evidence="1">
    <location>
        <begin position="1"/>
        <end position="16"/>
    </location>
</feature>
<accession>A0A2T7PT77</accession>
<dbReference type="Proteomes" id="UP000245119">
    <property type="component" value="Linkage Group LG2"/>
</dbReference>
<comment type="caution">
    <text evidence="2">The sequence shown here is derived from an EMBL/GenBank/DDBJ whole genome shotgun (WGS) entry which is preliminary data.</text>
</comment>
<dbReference type="EMBL" id="PZQS01000002">
    <property type="protein sequence ID" value="PVD36633.1"/>
    <property type="molecule type" value="Genomic_DNA"/>
</dbReference>